<sequence>MLVVDVVSSTICPLYYPESLQDPQAATSQQLCHFSSSKSTSTSTSDFLTSKDQVYKDLKGLLKTLKRVHTSETVA</sequence>
<organism evidence="3">
    <name type="scientific">Taenia asiatica</name>
    <name type="common">Asian tapeworm</name>
    <dbReference type="NCBI Taxonomy" id="60517"/>
    <lineage>
        <taxon>Eukaryota</taxon>
        <taxon>Metazoa</taxon>
        <taxon>Spiralia</taxon>
        <taxon>Lophotrochozoa</taxon>
        <taxon>Platyhelminthes</taxon>
        <taxon>Cestoda</taxon>
        <taxon>Eucestoda</taxon>
        <taxon>Cyclophyllidea</taxon>
        <taxon>Taeniidae</taxon>
        <taxon>Taenia</taxon>
    </lineage>
</organism>
<name>A0A0R3VX79_TAEAS</name>
<proteinExistence type="predicted"/>
<dbReference type="WBParaSite" id="TASK_0000202301-mRNA-1">
    <property type="protein sequence ID" value="TASK_0000202301-mRNA-1"/>
    <property type="gene ID" value="TASK_0000202301"/>
</dbReference>
<dbReference type="AlphaFoldDB" id="A0A0R3VX79"/>
<reference evidence="3" key="1">
    <citation type="submission" date="2017-02" db="UniProtKB">
        <authorList>
            <consortium name="WormBaseParasite"/>
        </authorList>
    </citation>
    <scope>IDENTIFICATION</scope>
</reference>
<gene>
    <name evidence="1" type="ORF">TASK_LOCUS2024</name>
</gene>
<protein>
    <submittedName>
        <fullName evidence="1 3">Uncharacterized protein</fullName>
    </submittedName>
</protein>
<dbReference type="Proteomes" id="UP000282613">
    <property type="component" value="Unassembled WGS sequence"/>
</dbReference>
<evidence type="ECO:0000313" key="1">
    <source>
        <dbReference type="EMBL" id="VDK24162.1"/>
    </source>
</evidence>
<keyword evidence="2" id="KW-1185">Reference proteome</keyword>
<evidence type="ECO:0000313" key="3">
    <source>
        <dbReference type="WBParaSite" id="TASK_0000202301-mRNA-1"/>
    </source>
</evidence>
<accession>A0A0R3VX79</accession>
<evidence type="ECO:0000313" key="2">
    <source>
        <dbReference type="Proteomes" id="UP000282613"/>
    </source>
</evidence>
<reference evidence="1 2" key="2">
    <citation type="submission" date="2018-11" db="EMBL/GenBank/DDBJ databases">
        <authorList>
            <consortium name="Pathogen Informatics"/>
        </authorList>
    </citation>
    <scope>NUCLEOTIDE SEQUENCE [LARGE SCALE GENOMIC DNA]</scope>
</reference>
<dbReference type="EMBL" id="UYRS01000886">
    <property type="protein sequence ID" value="VDK24162.1"/>
    <property type="molecule type" value="Genomic_DNA"/>
</dbReference>